<organism evidence="3 4">
    <name type="scientific">Porites lobata</name>
    <dbReference type="NCBI Taxonomy" id="104759"/>
    <lineage>
        <taxon>Eukaryota</taxon>
        <taxon>Metazoa</taxon>
        <taxon>Cnidaria</taxon>
        <taxon>Anthozoa</taxon>
        <taxon>Hexacorallia</taxon>
        <taxon>Scleractinia</taxon>
        <taxon>Fungiina</taxon>
        <taxon>Poritidae</taxon>
        <taxon>Porites</taxon>
    </lineage>
</organism>
<keyword evidence="1" id="KW-1133">Transmembrane helix</keyword>
<comment type="caution">
    <text evidence="3">The sequence shown here is derived from an EMBL/GenBank/DDBJ whole genome shotgun (WGS) entry which is preliminary data.</text>
</comment>
<evidence type="ECO:0000259" key="2">
    <source>
        <dbReference type="Pfam" id="PF00024"/>
    </source>
</evidence>
<evidence type="ECO:0000256" key="1">
    <source>
        <dbReference type="SAM" id="Phobius"/>
    </source>
</evidence>
<keyword evidence="1" id="KW-0812">Transmembrane</keyword>
<keyword evidence="4" id="KW-1185">Reference proteome</keyword>
<evidence type="ECO:0000313" key="4">
    <source>
        <dbReference type="Proteomes" id="UP001159405"/>
    </source>
</evidence>
<feature type="domain" description="Apple" evidence="2">
    <location>
        <begin position="18"/>
        <end position="81"/>
    </location>
</feature>
<feature type="transmembrane region" description="Helical" evidence="1">
    <location>
        <begin position="168"/>
        <end position="194"/>
    </location>
</feature>
<reference evidence="3 4" key="1">
    <citation type="submission" date="2022-05" db="EMBL/GenBank/DDBJ databases">
        <authorList>
            <consortium name="Genoscope - CEA"/>
            <person name="William W."/>
        </authorList>
    </citation>
    <scope>NUCLEOTIDE SEQUENCE [LARGE SCALE GENOMIC DNA]</scope>
</reference>
<name>A0ABN8NKN4_9CNID</name>
<feature type="non-terminal residue" evidence="3">
    <location>
        <position position="1"/>
    </location>
</feature>
<dbReference type="InterPro" id="IPR003609">
    <property type="entry name" value="Pan_app"/>
</dbReference>
<proteinExistence type="predicted"/>
<dbReference type="Pfam" id="PF00024">
    <property type="entry name" value="PAN_1"/>
    <property type="match status" value="1"/>
</dbReference>
<gene>
    <name evidence="3" type="ORF">PLOB_00016782</name>
</gene>
<sequence>EAKSSLEDCRVIQFKPATHNRSLMGHVIKGIWVTSEEVCEANCFAEDDCMSINFGPKSQEKHLCELSSSDHNLHPKDLKERLSFIYKSTWNHCPRSPCNPGYRCQVGFTSKGYRCTGNDTKPSTGHFFVYCFGVELKFGGVAVMLVQALDRFKIRYVHISTLLSPLHGLYHCTLPLIPLQTGALLLLLLLFTILRTWTSISYITDTVSFFTLYSINEIHRISTWVGFVSSPIFHRTTNLFSENWTKINKIPVCFQGFDDNYGTFRINASGLIYTFKLVYQSGSMKCHGTQQIPRKWGCTHKDFGKNQLLTVVTHPNRSVLFPVDYLRDNNNCYKYYAYHLEGIDVNSRELVFNRLIPPMSVTEGQEFQVWHGEDLSNCGEKDNTGQICLDVHGWYT</sequence>
<feature type="transmembrane region" description="Helical" evidence="1">
    <location>
        <begin position="127"/>
        <end position="148"/>
    </location>
</feature>
<evidence type="ECO:0000313" key="3">
    <source>
        <dbReference type="EMBL" id="CAH3107636.1"/>
    </source>
</evidence>
<accession>A0ABN8NKN4</accession>
<dbReference type="EMBL" id="CALNXK010000020">
    <property type="protein sequence ID" value="CAH3107636.1"/>
    <property type="molecule type" value="Genomic_DNA"/>
</dbReference>
<protein>
    <recommendedName>
        <fullName evidence="2">Apple domain-containing protein</fullName>
    </recommendedName>
</protein>
<dbReference type="Proteomes" id="UP001159405">
    <property type="component" value="Unassembled WGS sequence"/>
</dbReference>
<keyword evidence="1" id="KW-0472">Membrane</keyword>